<evidence type="ECO:0000256" key="4">
    <source>
        <dbReference type="ARBA" id="ARBA00023157"/>
    </source>
</evidence>
<evidence type="ECO:0000256" key="2">
    <source>
        <dbReference type="ARBA" id="ARBA00022801"/>
    </source>
</evidence>
<keyword evidence="1 9" id="KW-0732">Signal</keyword>
<evidence type="ECO:0000256" key="8">
    <source>
        <dbReference type="PROSITE-ProRule" id="PRU10056"/>
    </source>
</evidence>
<dbReference type="Pfam" id="PF01341">
    <property type="entry name" value="Glyco_hydro_6"/>
    <property type="match status" value="1"/>
</dbReference>
<dbReference type="PROSITE" id="PS00655">
    <property type="entry name" value="GLYCOSYL_HYDROL_F6_1"/>
    <property type="match status" value="1"/>
</dbReference>
<evidence type="ECO:0000256" key="6">
    <source>
        <dbReference type="ARBA" id="ARBA00023295"/>
    </source>
</evidence>
<name>A0ABT1JL93_ACTCY</name>
<dbReference type="PANTHER" id="PTHR34876:SF4">
    <property type="entry name" value="1,4-BETA-D-GLUCAN CELLOBIOHYDROLASE C-RELATED"/>
    <property type="match status" value="1"/>
</dbReference>
<evidence type="ECO:0000256" key="9">
    <source>
        <dbReference type="RuleBase" id="RU361186"/>
    </source>
</evidence>
<keyword evidence="6 9" id="KW-0326">Glycosidase</keyword>
<dbReference type="Gene3D" id="3.20.20.40">
    <property type="entry name" value="1, 4-beta cellobiohydrolase"/>
    <property type="match status" value="1"/>
</dbReference>
<evidence type="ECO:0000256" key="10">
    <source>
        <dbReference type="SAM" id="MobiDB-lite"/>
    </source>
</evidence>
<keyword evidence="7 9" id="KW-0624">Polysaccharide degradation</keyword>
<organism evidence="11 12">
    <name type="scientific">Actinoalloteichus caeruleus DSM 43889</name>
    <dbReference type="NCBI Taxonomy" id="1120930"/>
    <lineage>
        <taxon>Bacteria</taxon>
        <taxon>Bacillati</taxon>
        <taxon>Actinomycetota</taxon>
        <taxon>Actinomycetes</taxon>
        <taxon>Pseudonocardiales</taxon>
        <taxon>Pseudonocardiaceae</taxon>
        <taxon>Actinoalloteichus</taxon>
        <taxon>Actinoalloteichus cyanogriseus</taxon>
    </lineage>
</organism>
<dbReference type="EC" id="3.2.1.-" evidence="9"/>
<evidence type="ECO:0000313" key="12">
    <source>
        <dbReference type="Proteomes" id="UP000791080"/>
    </source>
</evidence>
<keyword evidence="3 9" id="KW-0136">Cellulose degradation</keyword>
<reference evidence="11 12" key="1">
    <citation type="submission" date="2022-06" db="EMBL/GenBank/DDBJ databases">
        <title>Genomic Encyclopedia of Type Strains, Phase I: the one thousand microbial genomes (KMG-I) project.</title>
        <authorList>
            <person name="Kyrpides N."/>
        </authorList>
    </citation>
    <scope>NUCLEOTIDE SEQUENCE [LARGE SCALE GENOMIC DNA]</scope>
    <source>
        <strain evidence="11 12">DSM 43889</strain>
    </source>
</reference>
<dbReference type="InterPro" id="IPR001524">
    <property type="entry name" value="Glyco_hydro_6_CS"/>
</dbReference>
<dbReference type="PRINTS" id="PR00733">
    <property type="entry name" value="GLHYDRLASE6"/>
</dbReference>
<dbReference type="InterPro" id="IPR016288">
    <property type="entry name" value="Beta_cellobiohydrolase"/>
</dbReference>
<feature type="region of interest" description="Disordered" evidence="10">
    <location>
        <begin position="357"/>
        <end position="378"/>
    </location>
</feature>
<comment type="similarity">
    <text evidence="9">Belongs to the glycosyl hydrolase family 6.</text>
</comment>
<keyword evidence="4" id="KW-1015">Disulfide bond</keyword>
<dbReference type="PANTHER" id="PTHR34876">
    <property type="match status" value="1"/>
</dbReference>
<dbReference type="Proteomes" id="UP000791080">
    <property type="component" value="Unassembled WGS sequence"/>
</dbReference>
<dbReference type="EMBL" id="AUBJ02000001">
    <property type="protein sequence ID" value="MCP2333270.1"/>
    <property type="molecule type" value="Genomic_DNA"/>
</dbReference>
<proteinExistence type="inferred from homology"/>
<gene>
    <name evidence="11" type="ORF">G443_003540</name>
</gene>
<feature type="active site" evidence="8">
    <location>
        <position position="207"/>
    </location>
</feature>
<accession>A0ABT1JL93</accession>
<evidence type="ECO:0000256" key="7">
    <source>
        <dbReference type="ARBA" id="ARBA00023326"/>
    </source>
</evidence>
<evidence type="ECO:0000313" key="11">
    <source>
        <dbReference type="EMBL" id="MCP2333270.1"/>
    </source>
</evidence>
<evidence type="ECO:0000256" key="3">
    <source>
        <dbReference type="ARBA" id="ARBA00023001"/>
    </source>
</evidence>
<sequence>MTRYAGWTATLSTALLGVALAVPAPPAAAAEVSGTAAVGTPEPAASSEQSQPEDAVHWSELRAPWSGWFPAGWPLWFWDWGDWYQDDRGPVPSGEVEPPEPTQAPGGAGSDSGGPSDDDQHVVPGSENPFEATTGIYGDPATEAWKWISDNAGDERATLFLRDIASQPVAKWIGGGGIRDEVSRYVSQAGARGELPVVVGYNVPHRDCGGHSSGGAANAREYRQWLRDELVPSFGDTPAVLVLEPDSLIHLTCLSEERRQERLDLLGEVVAEMSERAPRTWVYLDGGDGRHNRPSEMAPRLAAAGVADARGFAVNVSNYNSTEEAVAFGEEVRALLSSDHGIDAHYVIDTSRNGAGATGDWCNPPNRRLGEPPRPATGDEPMDALLWIKHPGTSDGDCGSGEGTVSGLFYPHLALDLMGLR</sequence>
<dbReference type="InterPro" id="IPR036434">
    <property type="entry name" value="Beta_cellobiohydrolase_sf"/>
</dbReference>
<feature type="signal peptide" evidence="9">
    <location>
        <begin position="1"/>
        <end position="29"/>
    </location>
</feature>
<keyword evidence="5 9" id="KW-0119">Carbohydrate metabolism</keyword>
<keyword evidence="2 9" id="KW-0378">Hydrolase</keyword>
<protein>
    <recommendedName>
        <fullName evidence="9">Glucanase</fullName>
        <ecNumber evidence="9">3.2.1.-</ecNumber>
    </recommendedName>
</protein>
<feature type="region of interest" description="Disordered" evidence="10">
    <location>
        <begin position="33"/>
        <end position="56"/>
    </location>
</feature>
<keyword evidence="12" id="KW-1185">Reference proteome</keyword>
<dbReference type="SUPFAM" id="SSF51989">
    <property type="entry name" value="Glycosyl hydrolases family 6, cellulases"/>
    <property type="match status" value="1"/>
</dbReference>
<evidence type="ECO:0000256" key="1">
    <source>
        <dbReference type="ARBA" id="ARBA00022729"/>
    </source>
</evidence>
<dbReference type="RefSeq" id="WP_155886205.1">
    <property type="nucleotide sequence ID" value="NZ_AUBJ02000001.1"/>
</dbReference>
<feature type="region of interest" description="Disordered" evidence="10">
    <location>
        <begin position="88"/>
        <end position="136"/>
    </location>
</feature>
<evidence type="ECO:0000256" key="5">
    <source>
        <dbReference type="ARBA" id="ARBA00023277"/>
    </source>
</evidence>
<feature type="chain" id="PRO_5045005705" description="Glucanase" evidence="9">
    <location>
        <begin position="30"/>
        <end position="421"/>
    </location>
</feature>
<comment type="caution">
    <text evidence="11">The sequence shown here is derived from an EMBL/GenBank/DDBJ whole genome shotgun (WGS) entry which is preliminary data.</text>
</comment>